<evidence type="ECO:0000313" key="2">
    <source>
        <dbReference type="EMBL" id="KAB6524007.1"/>
    </source>
</evidence>
<evidence type="ECO:0000313" key="7">
    <source>
        <dbReference type="Proteomes" id="UP000283713"/>
    </source>
</evidence>
<keyword evidence="1" id="KW-0812">Transmembrane</keyword>
<dbReference type="Proteomes" id="UP000469427">
    <property type="component" value="Unassembled WGS sequence"/>
</dbReference>
<dbReference type="EMBL" id="WDBI01000032">
    <property type="protein sequence ID" value="KAB6524007.1"/>
    <property type="molecule type" value="Genomic_DNA"/>
</dbReference>
<evidence type="ECO:0000313" key="6">
    <source>
        <dbReference type="Proteomes" id="UP000260640"/>
    </source>
</evidence>
<reference evidence="6 7" key="1">
    <citation type="submission" date="2018-08" db="EMBL/GenBank/DDBJ databases">
        <title>A genome reference for cultivated species of the human gut microbiota.</title>
        <authorList>
            <person name="Zou Y."/>
            <person name="Xue W."/>
            <person name="Luo G."/>
        </authorList>
    </citation>
    <scope>NUCLEOTIDE SEQUENCE [LARGE SCALE GENOMIC DNA]</scope>
    <source>
        <strain evidence="4 8">AF12-25</strain>
        <strain evidence="5 7">AM16-6</strain>
        <strain evidence="3 6">TM05-16</strain>
    </source>
</reference>
<comment type="caution">
    <text evidence="5">The sequence shown here is derived from an EMBL/GenBank/DDBJ whole genome shotgun (WGS) entry which is preliminary data.</text>
</comment>
<evidence type="ECO:0000256" key="1">
    <source>
        <dbReference type="SAM" id="Phobius"/>
    </source>
</evidence>
<dbReference type="EMBL" id="QSAI01000005">
    <property type="protein sequence ID" value="RGW49710.1"/>
    <property type="molecule type" value="Genomic_DNA"/>
</dbReference>
<dbReference type="Proteomes" id="UP000260640">
    <property type="component" value="Unassembled WGS sequence"/>
</dbReference>
<dbReference type="Proteomes" id="UP000283713">
    <property type="component" value="Unassembled WGS sequence"/>
</dbReference>
<dbReference type="EMBL" id="QRKA01000005">
    <property type="protein sequence ID" value="RHH81812.1"/>
    <property type="molecule type" value="Genomic_DNA"/>
</dbReference>
<evidence type="ECO:0000313" key="5">
    <source>
        <dbReference type="EMBL" id="RHH81812.1"/>
    </source>
</evidence>
<reference evidence="2 9" key="2">
    <citation type="journal article" date="2019" name="Nat. Med.">
        <title>A library of human gut bacterial isolates paired with longitudinal multiomics data enables mechanistic microbiome research.</title>
        <authorList>
            <person name="Poyet M."/>
            <person name="Groussin M."/>
            <person name="Gibbons S.M."/>
            <person name="Avila-Pacheco J."/>
            <person name="Jiang X."/>
            <person name="Kearney S.M."/>
            <person name="Perrotta A.R."/>
            <person name="Berdy B."/>
            <person name="Zhao S."/>
            <person name="Lieberman T.D."/>
            <person name="Swanson P.K."/>
            <person name="Smith M."/>
            <person name="Roesemann S."/>
            <person name="Alexander J.E."/>
            <person name="Rich S.A."/>
            <person name="Livny J."/>
            <person name="Vlamakis H."/>
            <person name="Clish C."/>
            <person name="Bullock K."/>
            <person name="Deik A."/>
            <person name="Scott J."/>
            <person name="Pierce K.A."/>
            <person name="Xavier R.J."/>
            <person name="Alm E.J."/>
        </authorList>
    </citation>
    <scope>NUCLEOTIDE SEQUENCE [LARGE SCALE GENOMIC DNA]</scope>
    <source>
        <strain evidence="2 9">BIOML-A122</strain>
    </source>
</reference>
<evidence type="ECO:0000313" key="9">
    <source>
        <dbReference type="Proteomes" id="UP000469427"/>
    </source>
</evidence>
<dbReference type="Proteomes" id="UP000285469">
    <property type="component" value="Unassembled WGS sequence"/>
</dbReference>
<evidence type="ECO:0000313" key="8">
    <source>
        <dbReference type="Proteomes" id="UP000285469"/>
    </source>
</evidence>
<dbReference type="EMBL" id="QSPP01000014">
    <property type="protein sequence ID" value="RGJ89420.1"/>
    <property type="molecule type" value="Genomic_DNA"/>
</dbReference>
<sequence length="70" mass="8118">MDWGLFLWKAFICTTNVRFIHDAMLWKRPGCTAGFLVLCIVPTIFYMLKVKVMSYYIYRLFGIGTAGKSL</sequence>
<name>A0A3E5H7A2_PHOVU</name>
<evidence type="ECO:0000313" key="4">
    <source>
        <dbReference type="EMBL" id="RGW49710.1"/>
    </source>
</evidence>
<evidence type="ECO:0000313" key="3">
    <source>
        <dbReference type="EMBL" id="RGJ89420.1"/>
    </source>
</evidence>
<proteinExistence type="predicted"/>
<keyword evidence="1" id="KW-0472">Membrane</keyword>
<protein>
    <submittedName>
        <fullName evidence="5">Uncharacterized protein</fullName>
    </submittedName>
</protein>
<accession>A0A3E5H7A2</accession>
<organism evidence="5 7">
    <name type="scientific">Phocaeicola vulgatus</name>
    <name type="common">Bacteroides vulgatus</name>
    <dbReference type="NCBI Taxonomy" id="821"/>
    <lineage>
        <taxon>Bacteria</taxon>
        <taxon>Pseudomonadati</taxon>
        <taxon>Bacteroidota</taxon>
        <taxon>Bacteroidia</taxon>
        <taxon>Bacteroidales</taxon>
        <taxon>Bacteroidaceae</taxon>
        <taxon>Phocaeicola</taxon>
    </lineage>
</organism>
<feature type="transmembrane region" description="Helical" evidence="1">
    <location>
        <begin position="32"/>
        <end position="50"/>
    </location>
</feature>
<gene>
    <name evidence="5" type="ORF">DW193_04650</name>
    <name evidence="4" type="ORF">DWV70_04240</name>
    <name evidence="3" type="ORF">DXD46_07200</name>
    <name evidence="2" type="ORF">GAY98_16885</name>
</gene>
<keyword evidence="1" id="KW-1133">Transmembrane helix</keyword>
<dbReference type="AlphaFoldDB" id="A0A3E5H7A2"/>